<evidence type="ECO:0000313" key="4">
    <source>
        <dbReference type="Proteomes" id="UP000799640"/>
    </source>
</evidence>
<reference evidence="3" key="1">
    <citation type="journal article" date="2020" name="Stud. Mycol.">
        <title>101 Dothideomycetes genomes: a test case for predicting lifestyles and emergence of pathogens.</title>
        <authorList>
            <person name="Haridas S."/>
            <person name="Albert R."/>
            <person name="Binder M."/>
            <person name="Bloem J."/>
            <person name="Labutti K."/>
            <person name="Salamov A."/>
            <person name="Andreopoulos B."/>
            <person name="Baker S."/>
            <person name="Barry K."/>
            <person name="Bills G."/>
            <person name="Bluhm B."/>
            <person name="Cannon C."/>
            <person name="Castanera R."/>
            <person name="Culley D."/>
            <person name="Daum C."/>
            <person name="Ezra D."/>
            <person name="Gonzalez J."/>
            <person name="Henrissat B."/>
            <person name="Kuo A."/>
            <person name="Liang C."/>
            <person name="Lipzen A."/>
            <person name="Lutzoni F."/>
            <person name="Magnuson J."/>
            <person name="Mondo S."/>
            <person name="Nolan M."/>
            <person name="Ohm R."/>
            <person name="Pangilinan J."/>
            <person name="Park H.-J."/>
            <person name="Ramirez L."/>
            <person name="Alfaro M."/>
            <person name="Sun H."/>
            <person name="Tritt A."/>
            <person name="Yoshinaga Y."/>
            <person name="Zwiers L.-H."/>
            <person name="Turgeon B."/>
            <person name="Goodwin S."/>
            <person name="Spatafora J."/>
            <person name="Crous P."/>
            <person name="Grigoriev I."/>
        </authorList>
    </citation>
    <scope>NUCLEOTIDE SEQUENCE</scope>
    <source>
        <strain evidence="3">CBS 262.69</strain>
    </source>
</reference>
<dbReference type="EMBL" id="ML996708">
    <property type="protein sequence ID" value="KAF2396202.1"/>
    <property type="molecule type" value="Genomic_DNA"/>
</dbReference>
<evidence type="ECO:0000313" key="3">
    <source>
        <dbReference type="EMBL" id="KAF2396202.1"/>
    </source>
</evidence>
<gene>
    <name evidence="3" type="ORF">EJ06DRAFT_524934</name>
</gene>
<evidence type="ECO:0000256" key="2">
    <source>
        <dbReference type="ARBA" id="ARBA00023004"/>
    </source>
</evidence>
<dbReference type="Proteomes" id="UP000799640">
    <property type="component" value="Unassembled WGS sequence"/>
</dbReference>
<dbReference type="InterPro" id="IPR006652">
    <property type="entry name" value="Kelch_1"/>
</dbReference>
<proteinExistence type="predicted"/>
<dbReference type="PANTHER" id="PTHR47435">
    <property type="entry name" value="KELCH REPEAT PROTEIN (AFU_ORTHOLOGUE AFUA_5G12780)"/>
    <property type="match status" value="1"/>
</dbReference>
<accession>A0A6G1HJN3</accession>
<keyword evidence="4" id="KW-1185">Reference proteome</keyword>
<dbReference type="OrthoDB" id="10250130at2759"/>
<organism evidence="3 4">
    <name type="scientific">Trichodelitschia bisporula</name>
    <dbReference type="NCBI Taxonomy" id="703511"/>
    <lineage>
        <taxon>Eukaryota</taxon>
        <taxon>Fungi</taxon>
        <taxon>Dikarya</taxon>
        <taxon>Ascomycota</taxon>
        <taxon>Pezizomycotina</taxon>
        <taxon>Dothideomycetes</taxon>
        <taxon>Dothideomycetes incertae sedis</taxon>
        <taxon>Phaeotrichales</taxon>
        <taxon>Phaeotrichaceae</taxon>
        <taxon>Trichodelitschia</taxon>
    </lineage>
</organism>
<keyword evidence="1" id="KW-0677">Repeat</keyword>
<dbReference type="GO" id="GO:0019760">
    <property type="term" value="P:glucosinolate metabolic process"/>
    <property type="evidence" value="ECO:0007669"/>
    <property type="project" value="UniProtKB-ARBA"/>
</dbReference>
<evidence type="ECO:0008006" key="5">
    <source>
        <dbReference type="Google" id="ProtNLM"/>
    </source>
</evidence>
<keyword evidence="2" id="KW-0408">Iron</keyword>
<sequence length="494" mass="51019">MDTVKETVNTTLQRTNTLIASARDTISTRSTAFAGTASETSTSLLDQARSGLQRSGTLISTTSASLLNRTGALTQDVSSASTSATSSLKRTGTLLGNHSATALKRTGTFAQRAAAASPILQSAGVWAGSAATNATTYAKSWYEYPTSVRATLSPVPGVQIRRVGAAVAVVAGRTYVFGGEILGPDAGGEDDGNDLTTLMIVLPSSGVHEADYTTLAARPRVAGGPVPQNRVGATAVTVGPLIFLFGGQILADEDDEDEDEDDEDEGRMWIFDTHTRRWDAADVRPDAVFPRARWGAAAVAAEDPGLANSEGELEPGTYGTVFIYGGFAGDDDAPETLHDVWAFDVRTRAWIALPPPPGPARVGAHLAVAAGKVFLVGGGREVDAEIEGSNVALPVDALDAQALFAPRARGEAKLHLPGVLSTALGDGRAALLVVGSGGKIGIVDVSAPKGPRAAGTDTEDEDEGVVTGVVGVDAAFVDQFGDELPLKKGVRLMV</sequence>
<dbReference type="AlphaFoldDB" id="A0A6G1HJN3"/>
<name>A0A6G1HJN3_9PEZI</name>
<evidence type="ECO:0000256" key="1">
    <source>
        <dbReference type="ARBA" id="ARBA00022737"/>
    </source>
</evidence>
<dbReference type="Pfam" id="PF01344">
    <property type="entry name" value="Kelch_1"/>
    <property type="match status" value="1"/>
</dbReference>
<dbReference type="SUPFAM" id="SSF117281">
    <property type="entry name" value="Kelch motif"/>
    <property type="match status" value="1"/>
</dbReference>
<protein>
    <recommendedName>
        <fullName evidence="5">Galactose oxidase</fullName>
    </recommendedName>
</protein>
<dbReference type="InterPro" id="IPR015915">
    <property type="entry name" value="Kelch-typ_b-propeller"/>
</dbReference>
<dbReference type="PANTHER" id="PTHR47435:SF4">
    <property type="entry name" value="KELCH REPEAT PROTEIN (AFU_ORTHOLOGUE AFUA_5G12780)"/>
    <property type="match status" value="1"/>
</dbReference>
<dbReference type="Gene3D" id="2.120.10.80">
    <property type="entry name" value="Kelch-type beta propeller"/>
    <property type="match status" value="1"/>
</dbReference>